<dbReference type="InterPro" id="IPR027417">
    <property type="entry name" value="P-loop_NTPase"/>
</dbReference>
<organism evidence="6 7">
    <name type="scientific">Clostridium estertheticum</name>
    <dbReference type="NCBI Taxonomy" id="238834"/>
    <lineage>
        <taxon>Bacteria</taxon>
        <taxon>Bacillati</taxon>
        <taxon>Bacillota</taxon>
        <taxon>Clostridia</taxon>
        <taxon>Eubacteriales</taxon>
        <taxon>Clostridiaceae</taxon>
        <taxon>Clostridium</taxon>
    </lineage>
</organism>
<comment type="similarity">
    <text evidence="1">Belongs to the ParA family.</text>
</comment>
<sequence length="259" mass="28839">MIISIFNQKGGCGKSTTAINLAAYLAKHGKKTLLIDMDSQANSTVGVGIDDEELTSSVYDLLNNQEFDRENILKVIIETDYPKLHIIPSDINLANAEITLSSLMSRETILKRILEQIKDIYQYIIIDCPPSLGLLSVNSLVASDYLIIPVDPSYFSMKGIKNLVSSFASIKANLNPSLEILGVLITKFNGRKTISKDIKETLINSFGEKVFNTVIRIDSKIEYSQDNGKPIISFYEKCHGFEDYTAFGGEVVKWVTQKI</sequence>
<dbReference type="FunFam" id="3.40.50.300:FF:000285">
    <property type="entry name" value="Sporulation initiation inhibitor Soj"/>
    <property type="match status" value="1"/>
</dbReference>
<dbReference type="AlphaFoldDB" id="A0A7Y3T0E7"/>
<evidence type="ECO:0000256" key="2">
    <source>
        <dbReference type="ARBA" id="ARBA00049360"/>
    </source>
</evidence>
<dbReference type="EMBL" id="JABEYB010000027">
    <property type="protein sequence ID" value="NNU78587.1"/>
    <property type="molecule type" value="Genomic_DNA"/>
</dbReference>
<accession>A0A7Y3T0E7</accession>
<dbReference type="InterPro" id="IPR050678">
    <property type="entry name" value="DNA_Partitioning_ATPase"/>
</dbReference>
<dbReference type="SUPFAM" id="SSF52540">
    <property type="entry name" value="P-loop containing nucleoside triphosphate hydrolases"/>
    <property type="match status" value="1"/>
</dbReference>
<protein>
    <recommendedName>
        <fullName evidence="4">Sporulation initiation inhibitor protein Soj</fullName>
    </recommendedName>
</protein>
<dbReference type="Proteomes" id="UP000531659">
    <property type="component" value="Unassembled WGS sequence"/>
</dbReference>
<dbReference type="Pfam" id="PF13614">
    <property type="entry name" value="AAA_31"/>
    <property type="match status" value="1"/>
</dbReference>
<evidence type="ECO:0000256" key="4">
    <source>
        <dbReference type="ARBA" id="ARBA00071824"/>
    </source>
</evidence>
<evidence type="ECO:0000313" key="7">
    <source>
        <dbReference type="Proteomes" id="UP000531659"/>
    </source>
</evidence>
<evidence type="ECO:0000256" key="3">
    <source>
        <dbReference type="ARBA" id="ARBA00062323"/>
    </source>
</evidence>
<feature type="domain" description="AAA" evidence="5">
    <location>
        <begin position="2"/>
        <end position="180"/>
    </location>
</feature>
<dbReference type="PANTHER" id="PTHR13696:SF99">
    <property type="entry name" value="COBYRINIC ACID AC-DIAMIDE SYNTHASE"/>
    <property type="match status" value="1"/>
</dbReference>
<name>A0A7Y3T0E7_9CLOT</name>
<comment type="subunit">
    <text evidence="3">Dimerizes in the presence of ATP but not ADP; ATP-binding is required for double-stranded (ds)DNA-binding. Interacts with DnaA.</text>
</comment>
<dbReference type="CDD" id="cd02042">
    <property type="entry name" value="ParAB_family"/>
    <property type="match status" value="1"/>
</dbReference>
<proteinExistence type="inferred from homology"/>
<gene>
    <name evidence="6" type="ORF">HLQ16_22100</name>
</gene>
<evidence type="ECO:0000259" key="5">
    <source>
        <dbReference type="Pfam" id="PF13614"/>
    </source>
</evidence>
<dbReference type="PANTHER" id="PTHR13696">
    <property type="entry name" value="P-LOOP CONTAINING NUCLEOSIDE TRIPHOSPHATE HYDROLASE"/>
    <property type="match status" value="1"/>
</dbReference>
<comment type="catalytic activity">
    <reaction evidence="2">
        <text>ATP + H2O = ADP + phosphate + H(+)</text>
        <dbReference type="Rhea" id="RHEA:13065"/>
        <dbReference type="ChEBI" id="CHEBI:15377"/>
        <dbReference type="ChEBI" id="CHEBI:15378"/>
        <dbReference type="ChEBI" id="CHEBI:30616"/>
        <dbReference type="ChEBI" id="CHEBI:43474"/>
        <dbReference type="ChEBI" id="CHEBI:456216"/>
    </reaction>
</comment>
<reference evidence="6 7" key="1">
    <citation type="submission" date="2020-05" db="EMBL/GenBank/DDBJ databases">
        <title>Complete genome of Clostridium estertheticum subspecies estertheticum, isolated from Vacuum packed lamb meat from New Zealand imported to Switzerland.</title>
        <authorList>
            <person name="Wambui J."/>
            <person name="Stevens M.J.A."/>
            <person name="Stephan R."/>
        </authorList>
    </citation>
    <scope>NUCLEOTIDE SEQUENCE [LARGE SCALE GENOMIC DNA]</scope>
    <source>
        <strain evidence="6 7">CEST001</strain>
    </source>
</reference>
<evidence type="ECO:0000256" key="1">
    <source>
        <dbReference type="ARBA" id="ARBA00006976"/>
    </source>
</evidence>
<dbReference type="InterPro" id="IPR025669">
    <property type="entry name" value="AAA_dom"/>
</dbReference>
<dbReference type="Gene3D" id="3.40.50.300">
    <property type="entry name" value="P-loop containing nucleotide triphosphate hydrolases"/>
    <property type="match status" value="1"/>
</dbReference>
<dbReference type="RefSeq" id="WP_171299133.1">
    <property type="nucleotide sequence ID" value="NZ_CP087101.1"/>
</dbReference>
<evidence type="ECO:0000313" key="6">
    <source>
        <dbReference type="EMBL" id="NNU78587.1"/>
    </source>
</evidence>
<comment type="caution">
    <text evidence="6">The sequence shown here is derived from an EMBL/GenBank/DDBJ whole genome shotgun (WGS) entry which is preliminary data.</text>
</comment>